<sequence length="552" mass="64908">MASSIVCQNFICHFCYDEFRNRSSLLSHFSQCRTKNSTRQNHETISLIRLNKTDRDLLHMLKLHRCKDKFVSCKPKDKTNSYLQIPLSHQPSFDDPICSTNNCLSLNSSDYEGKNSNQNLNTKSSLSYHTYKYSRREQNNFYASVKRARLKKQCSTLKKSHKNSQIFNKKNYSINLPTKINSRQRLNTNANNSYPLIFDPHFHSLVQLSTNNLFQNYFSDIKIYFHLIHSIASQEFQLMINSNDHQQQVSYTAYSFINILRQTMTDYSLNLQKNLKRNYFQSFQPNNQAIPSNVQIDDNYHRFETLIDSSLPSEAIINNFLPIQTNEINNPVIHPVQSDITTLRQRRTSRERNNTEPMPIYFIPIVEEPTNHRSPSPVLLKKQKIEPIQNDQCNFIRIINGTNDNGKRSSSSKKNTESNHHIDENSMIKPTRMTTRKSPIKMEVITETNPSFETKPVILSSNEISKEWLTHNVFYRCHVCSHEEFFVVLSRECINLHISSKHANMEENFKQRLSNFLNSKGRSLKVFQHYLKWQQPWSEKQIEQVFKLSNKR</sequence>
<dbReference type="Proteomes" id="UP000663869">
    <property type="component" value="Unassembled WGS sequence"/>
</dbReference>
<dbReference type="Proteomes" id="UP000663862">
    <property type="component" value="Unassembled WGS sequence"/>
</dbReference>
<keyword evidence="9" id="KW-1185">Reference proteome</keyword>
<evidence type="ECO:0000313" key="4">
    <source>
        <dbReference type="EMBL" id="CAF3521802.1"/>
    </source>
</evidence>
<dbReference type="Proteomes" id="UP000663851">
    <property type="component" value="Unassembled WGS sequence"/>
</dbReference>
<protein>
    <submittedName>
        <fullName evidence="3">Uncharacterized protein</fullName>
    </submittedName>
</protein>
<dbReference type="Proteomes" id="UP000663833">
    <property type="component" value="Unassembled WGS sequence"/>
</dbReference>
<evidence type="ECO:0000313" key="6">
    <source>
        <dbReference type="EMBL" id="CAF4360732.1"/>
    </source>
</evidence>
<evidence type="ECO:0000313" key="9">
    <source>
        <dbReference type="Proteomes" id="UP000663873"/>
    </source>
</evidence>
<reference evidence="3" key="1">
    <citation type="submission" date="2021-02" db="EMBL/GenBank/DDBJ databases">
        <authorList>
            <person name="Nowell W R."/>
        </authorList>
    </citation>
    <scope>NUCLEOTIDE SEQUENCE</scope>
</reference>
<feature type="compositionally biased region" description="Polar residues" evidence="1">
    <location>
        <begin position="400"/>
        <end position="413"/>
    </location>
</feature>
<evidence type="ECO:0000313" key="8">
    <source>
        <dbReference type="Proteomes" id="UP000663869"/>
    </source>
</evidence>
<evidence type="ECO:0000313" key="5">
    <source>
        <dbReference type="EMBL" id="CAF4165408.1"/>
    </source>
</evidence>
<feature type="compositionally biased region" description="Basic and acidic residues" evidence="1">
    <location>
        <begin position="414"/>
        <end position="426"/>
    </location>
</feature>
<proteinExistence type="predicted"/>
<dbReference type="AlphaFoldDB" id="A0A817TTP5"/>
<dbReference type="EMBL" id="CAJOBP010000347">
    <property type="protein sequence ID" value="CAF4165408.1"/>
    <property type="molecule type" value="Genomic_DNA"/>
</dbReference>
<dbReference type="EMBL" id="CAJNYD010003594">
    <property type="protein sequence ID" value="CAF3521802.1"/>
    <property type="molecule type" value="Genomic_DNA"/>
</dbReference>
<dbReference type="EMBL" id="CAJOBQ010000462">
    <property type="protein sequence ID" value="CAF4360732.1"/>
    <property type="molecule type" value="Genomic_DNA"/>
</dbReference>
<evidence type="ECO:0000313" key="2">
    <source>
        <dbReference type="EMBL" id="CAF3244785.1"/>
    </source>
</evidence>
<dbReference type="Proteomes" id="UP000663873">
    <property type="component" value="Unassembled WGS sequence"/>
</dbReference>
<evidence type="ECO:0000313" key="7">
    <source>
        <dbReference type="EMBL" id="CAF4393940.1"/>
    </source>
</evidence>
<organism evidence="3 8">
    <name type="scientific">Rotaria socialis</name>
    <dbReference type="NCBI Taxonomy" id="392032"/>
    <lineage>
        <taxon>Eukaryota</taxon>
        <taxon>Metazoa</taxon>
        <taxon>Spiralia</taxon>
        <taxon>Gnathifera</taxon>
        <taxon>Rotifera</taxon>
        <taxon>Eurotatoria</taxon>
        <taxon>Bdelloidea</taxon>
        <taxon>Philodinida</taxon>
        <taxon>Philodinidae</taxon>
        <taxon>Rotaria</taxon>
    </lineage>
</organism>
<comment type="caution">
    <text evidence="3">The sequence shown here is derived from an EMBL/GenBank/DDBJ whole genome shotgun (WGS) entry which is preliminary data.</text>
</comment>
<name>A0A817TTP5_9BILA</name>
<dbReference type="OrthoDB" id="9992907at2759"/>
<evidence type="ECO:0000313" key="3">
    <source>
        <dbReference type="EMBL" id="CAF3316581.1"/>
    </source>
</evidence>
<dbReference type="EMBL" id="CAJNYU010000024">
    <property type="protein sequence ID" value="CAF3316581.1"/>
    <property type="molecule type" value="Genomic_DNA"/>
</dbReference>
<feature type="region of interest" description="Disordered" evidence="1">
    <location>
        <begin position="400"/>
        <end position="435"/>
    </location>
</feature>
<dbReference type="EMBL" id="CAJOBO010001606">
    <property type="protein sequence ID" value="CAF4393940.1"/>
    <property type="molecule type" value="Genomic_DNA"/>
</dbReference>
<dbReference type="EMBL" id="CAJNXB010002431">
    <property type="protein sequence ID" value="CAF3244785.1"/>
    <property type="molecule type" value="Genomic_DNA"/>
</dbReference>
<dbReference type="Proteomes" id="UP000663825">
    <property type="component" value="Unassembled WGS sequence"/>
</dbReference>
<gene>
    <name evidence="3" type="ORF">FME351_LOCUS935</name>
    <name evidence="7" type="ORF">HFQ381_LOCUS19609</name>
    <name evidence="4" type="ORF">LUA448_LOCUS26474</name>
    <name evidence="2" type="ORF">TIS948_LOCUS14849</name>
    <name evidence="6" type="ORF">TSG867_LOCUS10198</name>
    <name evidence="5" type="ORF">UJA718_LOCUS4342</name>
</gene>
<evidence type="ECO:0000256" key="1">
    <source>
        <dbReference type="SAM" id="MobiDB-lite"/>
    </source>
</evidence>
<accession>A0A817TTP5</accession>